<name>A0ACB8C5Q0_DERSI</name>
<comment type="caution">
    <text evidence="1">The sequence shown here is derived from an EMBL/GenBank/DDBJ whole genome shotgun (WGS) entry which is preliminary data.</text>
</comment>
<proteinExistence type="predicted"/>
<gene>
    <name evidence="1" type="ORF">HPB49_021946</name>
</gene>
<evidence type="ECO:0000313" key="1">
    <source>
        <dbReference type="EMBL" id="KAH7934152.1"/>
    </source>
</evidence>
<organism evidence="1 2">
    <name type="scientific">Dermacentor silvarum</name>
    <name type="common">Tick</name>
    <dbReference type="NCBI Taxonomy" id="543639"/>
    <lineage>
        <taxon>Eukaryota</taxon>
        <taxon>Metazoa</taxon>
        <taxon>Ecdysozoa</taxon>
        <taxon>Arthropoda</taxon>
        <taxon>Chelicerata</taxon>
        <taxon>Arachnida</taxon>
        <taxon>Acari</taxon>
        <taxon>Parasitiformes</taxon>
        <taxon>Ixodida</taxon>
        <taxon>Ixodoidea</taxon>
        <taxon>Ixodidae</taxon>
        <taxon>Rhipicephalinae</taxon>
        <taxon>Dermacentor</taxon>
    </lineage>
</organism>
<dbReference type="EMBL" id="CM023478">
    <property type="protein sequence ID" value="KAH7934152.1"/>
    <property type="molecule type" value="Genomic_DNA"/>
</dbReference>
<evidence type="ECO:0000313" key="2">
    <source>
        <dbReference type="Proteomes" id="UP000821865"/>
    </source>
</evidence>
<accession>A0ACB8C5Q0</accession>
<sequence length="322" mass="34638">MEDSDPTGTGECSGGAVSAGAACCTPASALAEDKTNPTELLRWVNGYLGTRHGKIEDLCSGAAYCQFMDMLFPGTIDLAKVNLRAKRGRESVQNFEALREAFEQVGVDREVPVERLAGGSYRDNLALAQWFKELFEAQYAEPATVAAAAVPLAAAGGYATPLVIATSGPFACHTTVHDRRFTEGTGKPEETRATVEETGAGSGVGLPPSRPIGVAARMATCGGGGAGAGDFSDTVEELVGQVAELKDALYWLEIERNFYYSKLCEIEVLCWEHEREHGKDDVTEQILDIMRGSDDDDWYDEEDDDTAQSGELDAEVPKEEPH</sequence>
<reference evidence="1" key="1">
    <citation type="submission" date="2020-05" db="EMBL/GenBank/DDBJ databases">
        <title>Large-scale comparative analyses of tick genomes elucidate their genetic diversity and vector capacities.</title>
        <authorList>
            <person name="Jia N."/>
            <person name="Wang J."/>
            <person name="Shi W."/>
            <person name="Du L."/>
            <person name="Sun Y."/>
            <person name="Zhan W."/>
            <person name="Jiang J."/>
            <person name="Wang Q."/>
            <person name="Zhang B."/>
            <person name="Ji P."/>
            <person name="Sakyi L.B."/>
            <person name="Cui X."/>
            <person name="Yuan T."/>
            <person name="Jiang B."/>
            <person name="Yang W."/>
            <person name="Lam T.T.-Y."/>
            <person name="Chang Q."/>
            <person name="Ding S."/>
            <person name="Wang X."/>
            <person name="Zhu J."/>
            <person name="Ruan X."/>
            <person name="Zhao L."/>
            <person name="Wei J."/>
            <person name="Que T."/>
            <person name="Du C."/>
            <person name="Cheng J."/>
            <person name="Dai P."/>
            <person name="Han X."/>
            <person name="Huang E."/>
            <person name="Gao Y."/>
            <person name="Liu J."/>
            <person name="Shao H."/>
            <person name="Ye R."/>
            <person name="Li L."/>
            <person name="Wei W."/>
            <person name="Wang X."/>
            <person name="Wang C."/>
            <person name="Yang T."/>
            <person name="Huo Q."/>
            <person name="Li W."/>
            <person name="Guo W."/>
            <person name="Chen H."/>
            <person name="Zhou L."/>
            <person name="Ni X."/>
            <person name="Tian J."/>
            <person name="Zhou Y."/>
            <person name="Sheng Y."/>
            <person name="Liu T."/>
            <person name="Pan Y."/>
            <person name="Xia L."/>
            <person name="Li J."/>
            <person name="Zhao F."/>
            <person name="Cao W."/>
        </authorList>
    </citation>
    <scope>NUCLEOTIDE SEQUENCE</scope>
    <source>
        <strain evidence="1">Dsil-2018</strain>
    </source>
</reference>
<protein>
    <submittedName>
        <fullName evidence="1">Uncharacterized protein</fullName>
    </submittedName>
</protein>
<dbReference type="Proteomes" id="UP000821865">
    <property type="component" value="Chromosome 9"/>
</dbReference>
<keyword evidence="2" id="KW-1185">Reference proteome</keyword>